<gene>
    <name evidence="1" type="ORF">AVEN_130657_1</name>
</gene>
<proteinExistence type="predicted"/>
<keyword evidence="2" id="KW-1185">Reference proteome</keyword>
<sequence length="91" mass="10680">MIQENLISNRSWKETDAGALNMQTSEKGMIPNFERMITELPKRTVQTSENDINSNDIKLQKEMMQTSERMMSTSERMIANFLERMITNFDK</sequence>
<evidence type="ECO:0000313" key="1">
    <source>
        <dbReference type="EMBL" id="GBO24591.1"/>
    </source>
</evidence>
<comment type="caution">
    <text evidence="1">The sequence shown here is derived from an EMBL/GenBank/DDBJ whole genome shotgun (WGS) entry which is preliminary data.</text>
</comment>
<protein>
    <submittedName>
        <fullName evidence="1">Uncharacterized protein</fullName>
    </submittedName>
</protein>
<accession>A0A4Y2VIX6</accession>
<evidence type="ECO:0000313" key="2">
    <source>
        <dbReference type="Proteomes" id="UP000499080"/>
    </source>
</evidence>
<dbReference type="AlphaFoldDB" id="A0A4Y2VIX6"/>
<organism evidence="1 2">
    <name type="scientific">Araneus ventricosus</name>
    <name type="common">Orbweaver spider</name>
    <name type="synonym">Epeira ventricosa</name>
    <dbReference type="NCBI Taxonomy" id="182803"/>
    <lineage>
        <taxon>Eukaryota</taxon>
        <taxon>Metazoa</taxon>
        <taxon>Ecdysozoa</taxon>
        <taxon>Arthropoda</taxon>
        <taxon>Chelicerata</taxon>
        <taxon>Arachnida</taxon>
        <taxon>Araneae</taxon>
        <taxon>Araneomorphae</taxon>
        <taxon>Entelegynae</taxon>
        <taxon>Araneoidea</taxon>
        <taxon>Araneidae</taxon>
        <taxon>Araneus</taxon>
    </lineage>
</organism>
<reference evidence="1 2" key="1">
    <citation type="journal article" date="2019" name="Sci. Rep.">
        <title>Orb-weaving spider Araneus ventricosus genome elucidates the spidroin gene catalogue.</title>
        <authorList>
            <person name="Kono N."/>
            <person name="Nakamura H."/>
            <person name="Ohtoshi R."/>
            <person name="Moran D.A.P."/>
            <person name="Shinohara A."/>
            <person name="Yoshida Y."/>
            <person name="Fujiwara M."/>
            <person name="Mori M."/>
            <person name="Tomita M."/>
            <person name="Arakawa K."/>
        </authorList>
    </citation>
    <scope>NUCLEOTIDE SEQUENCE [LARGE SCALE GENOMIC DNA]</scope>
</reference>
<name>A0A4Y2VIX6_ARAVE</name>
<dbReference type="Proteomes" id="UP000499080">
    <property type="component" value="Unassembled WGS sequence"/>
</dbReference>
<dbReference type="EMBL" id="BGPR01047546">
    <property type="protein sequence ID" value="GBO24591.1"/>
    <property type="molecule type" value="Genomic_DNA"/>
</dbReference>